<reference evidence="1" key="1">
    <citation type="journal article" date="2022" name="Int. J. Mol. Sci.">
        <title>Draft Genome of Tanacetum Coccineum: Genomic Comparison of Closely Related Tanacetum-Family Plants.</title>
        <authorList>
            <person name="Yamashiro T."/>
            <person name="Shiraishi A."/>
            <person name="Nakayama K."/>
            <person name="Satake H."/>
        </authorList>
    </citation>
    <scope>NUCLEOTIDE SEQUENCE</scope>
</reference>
<accession>A0ABQ5BRJ9</accession>
<name>A0ABQ5BRJ9_9ASTR</name>
<evidence type="ECO:0000313" key="2">
    <source>
        <dbReference type="Proteomes" id="UP001151760"/>
    </source>
</evidence>
<comment type="caution">
    <text evidence="1">The sequence shown here is derived from an EMBL/GenBank/DDBJ whole genome shotgun (WGS) entry which is preliminary data.</text>
</comment>
<reference evidence="1" key="2">
    <citation type="submission" date="2022-01" db="EMBL/GenBank/DDBJ databases">
        <authorList>
            <person name="Yamashiro T."/>
            <person name="Shiraishi A."/>
            <person name="Satake H."/>
            <person name="Nakayama K."/>
        </authorList>
    </citation>
    <scope>NUCLEOTIDE SEQUENCE</scope>
</reference>
<dbReference type="EMBL" id="BQNB010013471">
    <property type="protein sequence ID" value="GJT16407.1"/>
    <property type="molecule type" value="Genomic_DNA"/>
</dbReference>
<protein>
    <submittedName>
        <fullName evidence="1">Uncharacterized protein</fullName>
    </submittedName>
</protein>
<sequence>MEKENMKALLRVVTDCKGSDDTLLFKEQMLIQEMSTVEAISSNKRPRSLSLLSGKITPGATTFTAVREAAKGFSGKQSDTFLTGTCMNQYSDGELSNIKVVV</sequence>
<dbReference type="Proteomes" id="UP001151760">
    <property type="component" value="Unassembled WGS sequence"/>
</dbReference>
<organism evidence="1 2">
    <name type="scientific">Tanacetum coccineum</name>
    <dbReference type="NCBI Taxonomy" id="301880"/>
    <lineage>
        <taxon>Eukaryota</taxon>
        <taxon>Viridiplantae</taxon>
        <taxon>Streptophyta</taxon>
        <taxon>Embryophyta</taxon>
        <taxon>Tracheophyta</taxon>
        <taxon>Spermatophyta</taxon>
        <taxon>Magnoliopsida</taxon>
        <taxon>eudicotyledons</taxon>
        <taxon>Gunneridae</taxon>
        <taxon>Pentapetalae</taxon>
        <taxon>asterids</taxon>
        <taxon>campanulids</taxon>
        <taxon>Asterales</taxon>
        <taxon>Asteraceae</taxon>
        <taxon>Asteroideae</taxon>
        <taxon>Anthemideae</taxon>
        <taxon>Anthemidinae</taxon>
        <taxon>Tanacetum</taxon>
    </lineage>
</organism>
<keyword evidence="2" id="KW-1185">Reference proteome</keyword>
<proteinExistence type="predicted"/>
<gene>
    <name evidence="1" type="ORF">Tco_0875113</name>
</gene>
<evidence type="ECO:0000313" key="1">
    <source>
        <dbReference type="EMBL" id="GJT16407.1"/>
    </source>
</evidence>